<feature type="compositionally biased region" description="Low complexity" evidence="1">
    <location>
        <begin position="29"/>
        <end position="51"/>
    </location>
</feature>
<name>A0A183L552_9TREM</name>
<proteinExistence type="predicted"/>
<evidence type="ECO:0000256" key="1">
    <source>
        <dbReference type="SAM" id="MobiDB-lite"/>
    </source>
</evidence>
<dbReference type="EMBL" id="UZAK01049472">
    <property type="protein sequence ID" value="VDP79016.1"/>
    <property type="molecule type" value="Genomic_DNA"/>
</dbReference>
<dbReference type="WBParaSite" id="SCUD_0002246901-mRNA-1">
    <property type="protein sequence ID" value="SCUD_0002246901-mRNA-1"/>
    <property type="gene ID" value="SCUD_0002246901"/>
</dbReference>
<dbReference type="AlphaFoldDB" id="A0A183L552"/>
<evidence type="ECO:0000313" key="2">
    <source>
        <dbReference type="EMBL" id="VDP79016.1"/>
    </source>
</evidence>
<protein>
    <submittedName>
        <fullName evidence="2 4">Uncharacterized protein</fullName>
    </submittedName>
</protein>
<evidence type="ECO:0000313" key="4">
    <source>
        <dbReference type="WBParaSite" id="SCUD_0002246901-mRNA-1"/>
    </source>
</evidence>
<dbReference type="Proteomes" id="UP000279833">
    <property type="component" value="Unassembled WGS sequence"/>
</dbReference>
<reference evidence="4" key="1">
    <citation type="submission" date="2016-06" db="UniProtKB">
        <authorList>
            <consortium name="WormBaseParasite"/>
        </authorList>
    </citation>
    <scope>IDENTIFICATION</scope>
</reference>
<keyword evidence="3" id="KW-1185">Reference proteome</keyword>
<sequence length="60" mass="6486">MEQCTDEQCHSTCRRQRQHCECGQNKGITSQSSTTSSTSSSSPQSTSSTTTIPNSQCQVV</sequence>
<reference evidence="2 3" key="2">
    <citation type="submission" date="2018-11" db="EMBL/GenBank/DDBJ databases">
        <authorList>
            <consortium name="Pathogen Informatics"/>
        </authorList>
    </citation>
    <scope>NUCLEOTIDE SEQUENCE [LARGE SCALE GENOMIC DNA]</scope>
    <source>
        <strain evidence="2">Dakar</strain>
        <strain evidence="3">Dakar, Senegal</strain>
    </source>
</reference>
<feature type="region of interest" description="Disordered" evidence="1">
    <location>
        <begin position="24"/>
        <end position="60"/>
    </location>
</feature>
<organism evidence="4">
    <name type="scientific">Schistosoma curassoni</name>
    <dbReference type="NCBI Taxonomy" id="6186"/>
    <lineage>
        <taxon>Eukaryota</taxon>
        <taxon>Metazoa</taxon>
        <taxon>Spiralia</taxon>
        <taxon>Lophotrochozoa</taxon>
        <taxon>Platyhelminthes</taxon>
        <taxon>Trematoda</taxon>
        <taxon>Digenea</taxon>
        <taxon>Strigeidida</taxon>
        <taxon>Schistosomatoidea</taxon>
        <taxon>Schistosomatidae</taxon>
        <taxon>Schistosoma</taxon>
    </lineage>
</organism>
<evidence type="ECO:0000313" key="3">
    <source>
        <dbReference type="Proteomes" id="UP000279833"/>
    </source>
</evidence>
<gene>
    <name evidence="2" type="ORF">SCUD_LOCUS22466</name>
</gene>
<accession>A0A183L552</accession>